<dbReference type="Proteomes" id="UP001057279">
    <property type="component" value="Linkage Group LG20"/>
</dbReference>
<keyword evidence="2" id="KW-1185">Reference proteome</keyword>
<dbReference type="EMBL" id="CM043045">
    <property type="protein sequence ID" value="KAI4563917.1"/>
    <property type="molecule type" value="Genomic_DNA"/>
</dbReference>
<organism evidence="1 2">
    <name type="scientific">Ovis ammon polii x Ovis aries</name>
    <dbReference type="NCBI Taxonomy" id="2918886"/>
    <lineage>
        <taxon>Eukaryota</taxon>
        <taxon>Metazoa</taxon>
        <taxon>Chordata</taxon>
        <taxon>Craniata</taxon>
        <taxon>Vertebrata</taxon>
        <taxon>Euteleostomi</taxon>
        <taxon>Mammalia</taxon>
        <taxon>Eutheria</taxon>
        <taxon>Laurasiatheria</taxon>
        <taxon>Artiodactyla</taxon>
        <taxon>Ruminantia</taxon>
        <taxon>Pecora</taxon>
        <taxon>Bovidae</taxon>
        <taxon>Caprinae</taxon>
        <taxon>Ovis</taxon>
    </lineage>
</organism>
<evidence type="ECO:0000313" key="2">
    <source>
        <dbReference type="Proteomes" id="UP001057279"/>
    </source>
</evidence>
<evidence type="ECO:0000313" key="1">
    <source>
        <dbReference type="EMBL" id="KAI4563917.1"/>
    </source>
</evidence>
<gene>
    <name evidence="1" type="ORF">MJG53_016491</name>
</gene>
<accession>A0ACB9UBN5</accession>
<protein>
    <submittedName>
        <fullName evidence="1">Uncharacterized protein</fullName>
    </submittedName>
</protein>
<name>A0ACB9UBN5_9CETA</name>
<proteinExistence type="predicted"/>
<reference evidence="1" key="1">
    <citation type="submission" date="2022-03" db="EMBL/GenBank/DDBJ databases">
        <title>Genomic analyses of argali, domestic sheep and their hybrids provide insights into chromosomal evolution, heterosis and genetic basis of agronomic traits.</title>
        <authorList>
            <person name="Li M."/>
        </authorList>
    </citation>
    <scope>NUCLEOTIDE SEQUENCE</scope>
    <source>
        <strain evidence="1">F1 hybrid</strain>
    </source>
</reference>
<sequence length="115" mass="12037">MAGSPRGFVTTKMTSSEAEDPPGPSGTSGERRPPSPGHDHGQGPLAQHTCATRSPLPRHTSFRCHGPEEVTAAGHRASKGGPPPLPQPKEAPQQGKARSQENQASTQSKNCPEET</sequence>
<comment type="caution">
    <text evidence="1">The sequence shown here is derived from an EMBL/GenBank/DDBJ whole genome shotgun (WGS) entry which is preliminary data.</text>
</comment>